<organism evidence="2">
    <name type="scientific">Candidatus Kentrum sp. TC</name>
    <dbReference type="NCBI Taxonomy" id="2126339"/>
    <lineage>
        <taxon>Bacteria</taxon>
        <taxon>Pseudomonadati</taxon>
        <taxon>Pseudomonadota</taxon>
        <taxon>Gammaproteobacteria</taxon>
        <taxon>Candidatus Kentrum</taxon>
    </lineage>
</organism>
<proteinExistence type="predicted"/>
<reference evidence="2" key="1">
    <citation type="submission" date="2019-02" db="EMBL/GenBank/DDBJ databases">
        <authorList>
            <person name="Gruber-Vodicka R. H."/>
            <person name="Seah K. B. B."/>
        </authorList>
    </citation>
    <scope>NUCLEOTIDE SEQUENCE</scope>
    <source>
        <strain evidence="2">BECK_BZ123</strain>
        <strain evidence="1">BECK_BZ125</strain>
    </source>
</reference>
<dbReference type="AlphaFoldDB" id="A0A450Z3F8"/>
<sequence length="47" mass="5359">MKLAEYDNGIRNNSFVAESHGKHDSGFEIEFPIHYCLILTLSFESTP</sequence>
<dbReference type="EMBL" id="CAADFT010000069">
    <property type="protein sequence ID" value="VFK46761.1"/>
    <property type="molecule type" value="Genomic_DNA"/>
</dbReference>
<name>A0A450Z3F8_9GAMM</name>
<dbReference type="EMBL" id="CAADFS010000058">
    <property type="protein sequence ID" value="VFK48317.1"/>
    <property type="molecule type" value="Genomic_DNA"/>
</dbReference>
<gene>
    <name evidence="2" type="ORF">BECKTC1821D_GA0114238_105812</name>
    <name evidence="1" type="ORF">BECKTC1821E_GA0114239_106910</name>
</gene>
<evidence type="ECO:0000313" key="2">
    <source>
        <dbReference type="EMBL" id="VFK48317.1"/>
    </source>
</evidence>
<accession>A0A450Z3F8</accession>
<evidence type="ECO:0000313" key="1">
    <source>
        <dbReference type="EMBL" id="VFK46761.1"/>
    </source>
</evidence>
<protein>
    <submittedName>
        <fullName evidence="2">Uncharacterized protein</fullName>
    </submittedName>
</protein>